<evidence type="ECO:0000256" key="1">
    <source>
        <dbReference type="SAM" id="SignalP"/>
    </source>
</evidence>
<reference evidence="3" key="2">
    <citation type="journal article" date="2013" name="PLoS Genet.">
        <title>Comparative genome structure, secondary metabolite, and effector coding capacity across Cochliobolus pathogens.</title>
        <authorList>
            <person name="Condon B.J."/>
            <person name="Leng Y."/>
            <person name="Wu D."/>
            <person name="Bushley K.E."/>
            <person name="Ohm R.A."/>
            <person name="Otillar R."/>
            <person name="Martin J."/>
            <person name="Schackwitz W."/>
            <person name="Grimwood J."/>
            <person name="MohdZainudin N."/>
            <person name="Xue C."/>
            <person name="Wang R."/>
            <person name="Manning V.A."/>
            <person name="Dhillon B."/>
            <person name="Tu Z.J."/>
            <person name="Steffenson B.J."/>
            <person name="Salamov A."/>
            <person name="Sun H."/>
            <person name="Lowry S."/>
            <person name="LaButti K."/>
            <person name="Han J."/>
            <person name="Copeland A."/>
            <person name="Lindquist E."/>
            <person name="Barry K."/>
            <person name="Schmutz J."/>
            <person name="Baker S.E."/>
            <person name="Ciuffetti L.M."/>
            <person name="Grigoriev I.V."/>
            <person name="Zhong S."/>
            <person name="Turgeon B.G."/>
        </authorList>
    </citation>
    <scope>NUCLEOTIDE SEQUENCE [LARGE SCALE GENOMIC DNA]</scope>
    <source>
        <strain evidence="3">ND90Pr / ATCC 201652</strain>
    </source>
</reference>
<keyword evidence="1" id="KW-0732">Signal</keyword>
<dbReference type="KEGG" id="bsc:COCSADRAFT_271675"/>
<evidence type="ECO:0000313" key="2">
    <source>
        <dbReference type="EMBL" id="EMD68327.1"/>
    </source>
</evidence>
<gene>
    <name evidence="2" type="ORF">COCSADRAFT_271675</name>
</gene>
<sequence length="59" mass="6313">MKYMIVLAAMLLAAFARCQPSTSALLGDCVAWCSDRNSTPNTIQSCLLANCNTCKLVGK</sequence>
<feature type="signal peptide" evidence="1">
    <location>
        <begin position="1"/>
        <end position="18"/>
    </location>
</feature>
<dbReference type="EMBL" id="KB445638">
    <property type="protein sequence ID" value="EMD68327.1"/>
    <property type="molecule type" value="Genomic_DNA"/>
</dbReference>
<proteinExistence type="predicted"/>
<name>M2THZ4_COCSN</name>
<evidence type="ECO:0000313" key="3">
    <source>
        <dbReference type="Proteomes" id="UP000016934"/>
    </source>
</evidence>
<accession>M2THZ4</accession>
<organism evidence="2 3">
    <name type="scientific">Cochliobolus sativus (strain ND90Pr / ATCC 201652)</name>
    <name type="common">Common root rot and spot blotch fungus</name>
    <name type="synonym">Bipolaris sorokiniana</name>
    <dbReference type="NCBI Taxonomy" id="665912"/>
    <lineage>
        <taxon>Eukaryota</taxon>
        <taxon>Fungi</taxon>
        <taxon>Dikarya</taxon>
        <taxon>Ascomycota</taxon>
        <taxon>Pezizomycotina</taxon>
        <taxon>Dothideomycetes</taxon>
        <taxon>Pleosporomycetidae</taxon>
        <taxon>Pleosporales</taxon>
        <taxon>Pleosporineae</taxon>
        <taxon>Pleosporaceae</taxon>
        <taxon>Bipolaris</taxon>
    </lineage>
</organism>
<protein>
    <submittedName>
        <fullName evidence="2">Uncharacterized protein</fullName>
    </submittedName>
</protein>
<dbReference type="HOGENOM" id="CLU_2885460_0_0_1"/>
<dbReference type="AlphaFoldDB" id="M2THZ4"/>
<feature type="chain" id="PRO_5004025965" evidence="1">
    <location>
        <begin position="19"/>
        <end position="59"/>
    </location>
</feature>
<dbReference type="RefSeq" id="XP_007695964.1">
    <property type="nucleotide sequence ID" value="XM_007697774.1"/>
</dbReference>
<dbReference type="OrthoDB" id="10300011at2759"/>
<keyword evidence="3" id="KW-1185">Reference proteome</keyword>
<reference evidence="2 3" key="1">
    <citation type="journal article" date="2012" name="PLoS Pathog.">
        <title>Diverse lifestyles and strategies of plant pathogenesis encoded in the genomes of eighteen Dothideomycetes fungi.</title>
        <authorList>
            <person name="Ohm R.A."/>
            <person name="Feau N."/>
            <person name="Henrissat B."/>
            <person name="Schoch C.L."/>
            <person name="Horwitz B.A."/>
            <person name="Barry K.W."/>
            <person name="Condon B.J."/>
            <person name="Copeland A.C."/>
            <person name="Dhillon B."/>
            <person name="Glaser F."/>
            <person name="Hesse C.N."/>
            <person name="Kosti I."/>
            <person name="LaButti K."/>
            <person name="Lindquist E.A."/>
            <person name="Lucas S."/>
            <person name="Salamov A.A."/>
            <person name="Bradshaw R.E."/>
            <person name="Ciuffetti L."/>
            <person name="Hamelin R.C."/>
            <person name="Kema G.H.J."/>
            <person name="Lawrence C."/>
            <person name="Scott J.A."/>
            <person name="Spatafora J.W."/>
            <person name="Turgeon B.G."/>
            <person name="de Wit P.J.G.M."/>
            <person name="Zhong S."/>
            <person name="Goodwin S.B."/>
            <person name="Grigoriev I.V."/>
        </authorList>
    </citation>
    <scope>NUCLEOTIDE SEQUENCE [LARGE SCALE GENOMIC DNA]</scope>
    <source>
        <strain evidence="3">ND90Pr / ATCC 201652</strain>
    </source>
</reference>
<dbReference type="GeneID" id="19135628"/>
<dbReference type="Proteomes" id="UP000016934">
    <property type="component" value="Unassembled WGS sequence"/>
</dbReference>